<dbReference type="EMBL" id="CP003117">
    <property type="protein sequence ID" value="AET63700.1"/>
    <property type="molecule type" value="Genomic_DNA"/>
</dbReference>
<dbReference type="STRING" id="1110509.Mhar_0313"/>
<organism evidence="2 3">
    <name type="scientific">Methanothrix harundinacea (strain 6Ac)</name>
    <name type="common">Methanosaeta harundinacea</name>
    <dbReference type="NCBI Taxonomy" id="1110509"/>
    <lineage>
        <taxon>Archaea</taxon>
        <taxon>Methanobacteriati</taxon>
        <taxon>Methanobacteriota</taxon>
        <taxon>Stenosarchaea group</taxon>
        <taxon>Methanomicrobia</taxon>
        <taxon>Methanotrichales</taxon>
        <taxon>Methanotrichaceae</taxon>
        <taxon>Methanothrix</taxon>
    </lineage>
</organism>
<gene>
    <name evidence="2" type="ordered locus">Mhar_0313</name>
</gene>
<feature type="region of interest" description="Disordered" evidence="1">
    <location>
        <begin position="1"/>
        <end position="25"/>
    </location>
</feature>
<name>G7WLV7_METH6</name>
<dbReference type="KEGG" id="mhi:Mhar_0313"/>
<keyword evidence="3" id="KW-1185">Reference proteome</keyword>
<reference evidence="2 3" key="1">
    <citation type="journal article" date="2012" name="PLoS ONE">
        <title>The genome characteristics and predicted function of methyl-group oxidation pathway in the obligate aceticlastic methanogens, Methanosaeta spp.</title>
        <authorList>
            <person name="Zhu J."/>
            <person name="Zheng H."/>
            <person name="Ai G."/>
            <person name="Zhang G."/>
            <person name="Liu D."/>
            <person name="Liu X."/>
            <person name="Dong X."/>
        </authorList>
    </citation>
    <scope>NUCLEOTIDE SEQUENCE [LARGE SCALE GENOMIC DNA]</scope>
    <source>
        <strain evidence="2 3">6Ac</strain>
    </source>
</reference>
<dbReference type="AlphaFoldDB" id="G7WLV7"/>
<protein>
    <submittedName>
        <fullName evidence="2">Uncharacterized protein</fullName>
    </submittedName>
</protein>
<evidence type="ECO:0000313" key="2">
    <source>
        <dbReference type="EMBL" id="AET63700.1"/>
    </source>
</evidence>
<dbReference type="Proteomes" id="UP000005877">
    <property type="component" value="Chromosome"/>
</dbReference>
<proteinExistence type="predicted"/>
<dbReference type="HOGENOM" id="CLU_2490445_0_0_2"/>
<sequence length="86" mass="9793">MKKRQPTIFNSGSKGRAEVRWAGGADKLRRPKTSVIRDDPPFRLSEASEIYINTASESSGDFIIKAHYPDQVGDLKRLKTKDRWSE</sequence>
<evidence type="ECO:0000313" key="3">
    <source>
        <dbReference type="Proteomes" id="UP000005877"/>
    </source>
</evidence>
<accession>G7WLV7</accession>
<evidence type="ECO:0000256" key="1">
    <source>
        <dbReference type="SAM" id="MobiDB-lite"/>
    </source>
</evidence>